<evidence type="ECO:0000256" key="3">
    <source>
        <dbReference type="ARBA" id="ARBA00022475"/>
    </source>
</evidence>
<evidence type="ECO:0000256" key="2">
    <source>
        <dbReference type="ARBA" id="ARBA00004651"/>
    </source>
</evidence>
<keyword evidence="7 11" id="KW-0472">Membrane</keyword>
<feature type="transmembrane region" description="Helical" evidence="11">
    <location>
        <begin position="168"/>
        <end position="187"/>
    </location>
</feature>
<evidence type="ECO:0000256" key="4">
    <source>
        <dbReference type="ARBA" id="ARBA00022692"/>
    </source>
</evidence>
<dbReference type="STRING" id="37360.A0A0G4IVW6"/>
<feature type="transmembrane region" description="Helical" evidence="11">
    <location>
        <begin position="25"/>
        <end position="45"/>
    </location>
</feature>
<evidence type="ECO:0000256" key="9">
    <source>
        <dbReference type="ARBA" id="ARBA00034846"/>
    </source>
</evidence>
<name>A0A0G4IVW6_PLABS</name>
<dbReference type="GO" id="GO:0005886">
    <property type="term" value="C:plasma membrane"/>
    <property type="evidence" value="ECO:0007669"/>
    <property type="project" value="UniProtKB-SubCell"/>
</dbReference>
<dbReference type="AlphaFoldDB" id="A0A0G4IVW6"/>
<protein>
    <recommendedName>
        <fullName evidence="9">BOS complex subunit TMEM147</fullName>
    </recommendedName>
    <alternativeName>
        <fullName evidence="10">Transmembrane protein 147</fullName>
    </alternativeName>
</protein>
<feature type="transmembrane region" description="Helical" evidence="11">
    <location>
        <begin position="194"/>
        <end position="213"/>
    </location>
</feature>
<dbReference type="Proteomes" id="UP000039324">
    <property type="component" value="Unassembled WGS sequence"/>
</dbReference>
<evidence type="ECO:0000313" key="13">
    <source>
        <dbReference type="Proteomes" id="UP000039324"/>
    </source>
</evidence>
<feature type="non-terminal residue" evidence="12">
    <location>
        <position position="1"/>
    </location>
</feature>
<dbReference type="PANTHER" id="PTHR12869">
    <property type="entry name" value="SMALL SEVEN TRANSMEMBRANE DOMAIN-CONTAINING PROTEIN"/>
    <property type="match status" value="1"/>
</dbReference>
<accession>A0A0G4IVW6</accession>
<evidence type="ECO:0000313" key="12">
    <source>
        <dbReference type="EMBL" id="CEO99269.1"/>
    </source>
</evidence>
<keyword evidence="4 11" id="KW-0812">Transmembrane</keyword>
<evidence type="ECO:0000256" key="6">
    <source>
        <dbReference type="ARBA" id="ARBA00022989"/>
    </source>
</evidence>
<dbReference type="EMBL" id="CDSF01000090">
    <property type="protein sequence ID" value="CEO99269.1"/>
    <property type="molecule type" value="Genomic_DNA"/>
</dbReference>
<sequence>VPSSIRSTQSVASIGRGTTTHAMTLFHFLNCAALSLGPHAVVYHFQYAASRTTFTALLVYVVLNLVRIIAVVPVVGNSLVVARAFDVAGLWATLTMLSARNATLVAIAWAAIDSVCSNAMLLIDLLRSSEFSWGALESAMLSSPTLLMTIAVVLSMADARRNPKSASAAGAFVANVLAFVVAGPVLLAKVQHHIACAALTAISCGLLAMTAYGSRLSDITLAKKAK</sequence>
<dbReference type="InterPro" id="IPR019164">
    <property type="entry name" value="TMEM147"/>
</dbReference>
<keyword evidence="13" id="KW-1185">Reference proteome</keyword>
<evidence type="ECO:0000256" key="7">
    <source>
        <dbReference type="ARBA" id="ARBA00023136"/>
    </source>
</evidence>
<dbReference type="Pfam" id="PF09767">
    <property type="entry name" value="DUF2053"/>
    <property type="match status" value="1"/>
</dbReference>
<keyword evidence="5" id="KW-0256">Endoplasmic reticulum</keyword>
<evidence type="ECO:0000256" key="1">
    <source>
        <dbReference type="ARBA" id="ARBA00004477"/>
    </source>
</evidence>
<evidence type="ECO:0000256" key="10">
    <source>
        <dbReference type="ARBA" id="ARBA00034899"/>
    </source>
</evidence>
<proteinExistence type="inferred from homology"/>
<comment type="similarity">
    <text evidence="8">Belongs to the TMEM147 family.</text>
</comment>
<feature type="transmembrane region" description="Helical" evidence="11">
    <location>
        <begin position="135"/>
        <end position="156"/>
    </location>
</feature>
<comment type="subcellular location">
    <subcellularLocation>
        <location evidence="2">Cell membrane</location>
        <topology evidence="2">Multi-pass membrane protein</topology>
    </subcellularLocation>
    <subcellularLocation>
        <location evidence="1">Endoplasmic reticulum membrane</location>
        <topology evidence="1">Multi-pass membrane protein</topology>
    </subcellularLocation>
</comment>
<feature type="transmembrane region" description="Helical" evidence="11">
    <location>
        <begin position="102"/>
        <end position="123"/>
    </location>
</feature>
<gene>
    <name evidence="12" type="ORF">PBRA_001175</name>
</gene>
<feature type="transmembrane region" description="Helical" evidence="11">
    <location>
        <begin position="57"/>
        <end position="82"/>
    </location>
</feature>
<dbReference type="PANTHER" id="PTHR12869:SF0">
    <property type="entry name" value="BOS COMPLEX SUBUNIT TMEM147"/>
    <property type="match status" value="1"/>
</dbReference>
<evidence type="ECO:0000256" key="8">
    <source>
        <dbReference type="ARBA" id="ARBA00034739"/>
    </source>
</evidence>
<dbReference type="GO" id="GO:0005789">
    <property type="term" value="C:endoplasmic reticulum membrane"/>
    <property type="evidence" value="ECO:0007669"/>
    <property type="project" value="UniProtKB-SubCell"/>
</dbReference>
<keyword evidence="6 11" id="KW-1133">Transmembrane helix</keyword>
<evidence type="ECO:0000256" key="5">
    <source>
        <dbReference type="ARBA" id="ARBA00022824"/>
    </source>
</evidence>
<dbReference type="OrthoDB" id="9993532at2759"/>
<keyword evidence="3" id="KW-1003">Cell membrane</keyword>
<reference evidence="12 13" key="1">
    <citation type="submission" date="2015-02" db="EMBL/GenBank/DDBJ databases">
        <authorList>
            <person name="Chooi Y.-H."/>
        </authorList>
    </citation>
    <scope>NUCLEOTIDE SEQUENCE [LARGE SCALE GENOMIC DNA]</scope>
    <source>
        <strain evidence="12">E3</strain>
    </source>
</reference>
<organism evidence="12 13">
    <name type="scientific">Plasmodiophora brassicae</name>
    <name type="common">Clubroot disease agent</name>
    <dbReference type="NCBI Taxonomy" id="37360"/>
    <lineage>
        <taxon>Eukaryota</taxon>
        <taxon>Sar</taxon>
        <taxon>Rhizaria</taxon>
        <taxon>Endomyxa</taxon>
        <taxon>Phytomyxea</taxon>
        <taxon>Plasmodiophorida</taxon>
        <taxon>Plasmodiophoridae</taxon>
        <taxon>Plasmodiophora</taxon>
    </lineage>
</organism>
<evidence type="ECO:0000256" key="11">
    <source>
        <dbReference type="SAM" id="Phobius"/>
    </source>
</evidence>